<gene>
    <name evidence="2" type="ORF">PHMEG_00013837</name>
</gene>
<keyword evidence="3" id="KW-1185">Reference proteome</keyword>
<dbReference type="Proteomes" id="UP000198211">
    <property type="component" value="Unassembled WGS sequence"/>
</dbReference>
<name>A0A225W7F4_9STRA</name>
<sequence>MTVKGYLGDVFAMKRSEDWKNVGFVLGFLVLYRVLGLLALRLLDQYLFLSHFLIFGWQNVEAFLQAIEAARTEADAGGEPLPDDPLNLPAVVTVQNFKEAVLEDARIPEAPVRLGTTCLLCSLAQSMQVICRLDRLDMDPWVQRIIAVGVPNALSIARVYVPRPRSNTLDRAMSQFPNSLWG</sequence>
<dbReference type="AlphaFoldDB" id="A0A225W7F4"/>
<evidence type="ECO:0000313" key="2">
    <source>
        <dbReference type="EMBL" id="OWZ12927.1"/>
    </source>
</evidence>
<evidence type="ECO:0000313" key="3">
    <source>
        <dbReference type="Proteomes" id="UP000198211"/>
    </source>
</evidence>
<dbReference type="EMBL" id="NBNE01001717">
    <property type="protein sequence ID" value="OWZ12927.1"/>
    <property type="molecule type" value="Genomic_DNA"/>
</dbReference>
<evidence type="ECO:0000256" key="1">
    <source>
        <dbReference type="SAM" id="Phobius"/>
    </source>
</evidence>
<reference evidence="3" key="1">
    <citation type="submission" date="2017-03" db="EMBL/GenBank/DDBJ databases">
        <title>Phytopthora megakarya and P. palmivora, two closely related causual agents of cacao black pod achieved similar genome size and gene model numbers by different mechanisms.</title>
        <authorList>
            <person name="Ali S."/>
            <person name="Shao J."/>
            <person name="Larry D.J."/>
            <person name="Kronmiller B."/>
            <person name="Shen D."/>
            <person name="Strem M.D."/>
            <person name="Melnick R.L."/>
            <person name="Guiltinan M.J."/>
            <person name="Tyler B.M."/>
            <person name="Meinhardt L.W."/>
            <person name="Bailey B.A."/>
        </authorList>
    </citation>
    <scope>NUCLEOTIDE SEQUENCE [LARGE SCALE GENOMIC DNA]</scope>
    <source>
        <strain evidence="3">zdho120</strain>
    </source>
</reference>
<keyword evidence="1" id="KW-1133">Transmembrane helix</keyword>
<proteinExistence type="predicted"/>
<accession>A0A225W7F4</accession>
<keyword evidence="1" id="KW-0472">Membrane</keyword>
<comment type="caution">
    <text evidence="2">The sequence shown here is derived from an EMBL/GenBank/DDBJ whole genome shotgun (WGS) entry which is preliminary data.</text>
</comment>
<protein>
    <submittedName>
        <fullName evidence="2">Uncharacterized protein</fullName>
    </submittedName>
</protein>
<keyword evidence="1" id="KW-0812">Transmembrane</keyword>
<organism evidence="2 3">
    <name type="scientific">Phytophthora megakarya</name>
    <dbReference type="NCBI Taxonomy" id="4795"/>
    <lineage>
        <taxon>Eukaryota</taxon>
        <taxon>Sar</taxon>
        <taxon>Stramenopiles</taxon>
        <taxon>Oomycota</taxon>
        <taxon>Peronosporomycetes</taxon>
        <taxon>Peronosporales</taxon>
        <taxon>Peronosporaceae</taxon>
        <taxon>Phytophthora</taxon>
    </lineage>
</organism>
<feature type="transmembrane region" description="Helical" evidence="1">
    <location>
        <begin position="21"/>
        <end position="43"/>
    </location>
</feature>
<dbReference type="OrthoDB" id="114222at2759"/>